<sequence length="76" mass="8717">MDLVRSSWWRRRSLLRKNVRRLSSQPRLRHHPSDIALSAAIIENASDAYGLDENLDSMHVASSTGKECEDENRPIT</sequence>
<proteinExistence type="predicted"/>
<keyword evidence="2" id="KW-1185">Reference proteome</keyword>
<reference evidence="1 2" key="1">
    <citation type="submission" date="2020-02" db="EMBL/GenBank/DDBJ databases">
        <authorList>
            <person name="Ferguson B K."/>
        </authorList>
    </citation>
    <scope>NUCLEOTIDE SEQUENCE [LARGE SCALE GENOMIC DNA]</scope>
</reference>
<accession>A0A6H5I8S0</accession>
<protein>
    <submittedName>
        <fullName evidence="1">Uncharacterized protein</fullName>
    </submittedName>
</protein>
<dbReference type="AlphaFoldDB" id="A0A6H5I8S0"/>
<dbReference type="EMBL" id="CADCXV010000740">
    <property type="protein sequence ID" value="CAB0034367.1"/>
    <property type="molecule type" value="Genomic_DNA"/>
</dbReference>
<evidence type="ECO:0000313" key="1">
    <source>
        <dbReference type="EMBL" id="CAB0034367.1"/>
    </source>
</evidence>
<evidence type="ECO:0000313" key="2">
    <source>
        <dbReference type="Proteomes" id="UP000479190"/>
    </source>
</evidence>
<dbReference type="Proteomes" id="UP000479190">
    <property type="component" value="Unassembled WGS sequence"/>
</dbReference>
<name>A0A6H5I8S0_9HYME</name>
<gene>
    <name evidence="1" type="ORF">TBRA_LOCUS6265</name>
</gene>
<organism evidence="1 2">
    <name type="scientific">Trichogramma brassicae</name>
    <dbReference type="NCBI Taxonomy" id="86971"/>
    <lineage>
        <taxon>Eukaryota</taxon>
        <taxon>Metazoa</taxon>
        <taxon>Ecdysozoa</taxon>
        <taxon>Arthropoda</taxon>
        <taxon>Hexapoda</taxon>
        <taxon>Insecta</taxon>
        <taxon>Pterygota</taxon>
        <taxon>Neoptera</taxon>
        <taxon>Endopterygota</taxon>
        <taxon>Hymenoptera</taxon>
        <taxon>Apocrita</taxon>
        <taxon>Proctotrupomorpha</taxon>
        <taxon>Chalcidoidea</taxon>
        <taxon>Trichogrammatidae</taxon>
        <taxon>Trichogramma</taxon>
    </lineage>
</organism>